<name>A0A0F9JHU4_9ZZZZ</name>
<reference evidence="2" key="1">
    <citation type="journal article" date="2015" name="Nature">
        <title>Complex archaea that bridge the gap between prokaryotes and eukaryotes.</title>
        <authorList>
            <person name="Spang A."/>
            <person name="Saw J.H."/>
            <person name="Jorgensen S.L."/>
            <person name="Zaremba-Niedzwiedzka K."/>
            <person name="Martijn J."/>
            <person name="Lind A.E."/>
            <person name="van Eijk R."/>
            <person name="Schleper C."/>
            <person name="Guy L."/>
            <person name="Ettema T.J."/>
        </authorList>
    </citation>
    <scope>NUCLEOTIDE SEQUENCE</scope>
</reference>
<organism evidence="2">
    <name type="scientific">marine sediment metagenome</name>
    <dbReference type="NCBI Taxonomy" id="412755"/>
    <lineage>
        <taxon>unclassified sequences</taxon>
        <taxon>metagenomes</taxon>
        <taxon>ecological metagenomes</taxon>
    </lineage>
</organism>
<evidence type="ECO:0008006" key="3">
    <source>
        <dbReference type="Google" id="ProtNLM"/>
    </source>
</evidence>
<dbReference type="EMBL" id="LAZR01017881">
    <property type="protein sequence ID" value="KKL98582.1"/>
    <property type="molecule type" value="Genomic_DNA"/>
</dbReference>
<protein>
    <recommendedName>
        <fullName evidence="3">DUF115 domain-containing protein</fullName>
    </recommendedName>
</protein>
<gene>
    <name evidence="2" type="ORF">LCGC14_1823010</name>
</gene>
<comment type="caution">
    <text evidence="2">The sequence shown here is derived from an EMBL/GenBank/DDBJ whole genome shotgun (WGS) entry which is preliminary data.</text>
</comment>
<sequence length="245" mass="27107">MKKRYLKHSPKKVVLLGMGPSVIDYMGETLTQEFSPDFCDEVWSINMASNCFHTDVVFWLDDLQQQKDFKPGLMEVLKRRNKPVITCKAYPDIVPKSYDYPLDQVSRISTPIFGKPYLNNGVAMAIGYAIYKEVETLKLYGCDFTYPNRNFAETGRACVESWLTLAIAKNDMAVQIAPKTSLFDAAADGGIYGYSEQPTVDLGNGTKLKYVSKSEAKTLASYAPEDSSGKKGIGGSKNKGGTVSK</sequence>
<proteinExistence type="predicted"/>
<feature type="region of interest" description="Disordered" evidence="1">
    <location>
        <begin position="220"/>
        <end position="245"/>
    </location>
</feature>
<evidence type="ECO:0000313" key="2">
    <source>
        <dbReference type="EMBL" id="KKL98582.1"/>
    </source>
</evidence>
<dbReference type="AlphaFoldDB" id="A0A0F9JHU4"/>
<accession>A0A0F9JHU4</accession>
<evidence type="ECO:0000256" key="1">
    <source>
        <dbReference type="SAM" id="MobiDB-lite"/>
    </source>
</evidence>